<organism evidence="2 3">
    <name type="scientific">Halobaculum marinum</name>
    <dbReference type="NCBI Taxonomy" id="3031996"/>
    <lineage>
        <taxon>Archaea</taxon>
        <taxon>Methanobacteriati</taxon>
        <taxon>Methanobacteriota</taxon>
        <taxon>Stenosarchaea group</taxon>
        <taxon>Halobacteria</taxon>
        <taxon>Halobacteriales</taxon>
        <taxon>Haloferacaceae</taxon>
        <taxon>Halobaculum</taxon>
    </lineage>
</organism>
<dbReference type="Pfam" id="PF12690">
    <property type="entry name" value="BsuPI"/>
    <property type="match status" value="1"/>
</dbReference>
<dbReference type="Gene3D" id="2.60.40.2360">
    <property type="entry name" value="Intracellular proteinase inhibitor BsuPI"/>
    <property type="match status" value="1"/>
</dbReference>
<feature type="domain" description="Intracellular proteinase inhibitor BsuPI" evidence="1">
    <location>
        <begin position="6"/>
        <end position="101"/>
    </location>
</feature>
<dbReference type="RefSeq" id="WP_276239202.1">
    <property type="nucleotide sequence ID" value="NZ_CP119989.1"/>
</dbReference>
<protein>
    <recommendedName>
        <fullName evidence="1">Intracellular proteinase inhibitor BsuPI domain-containing protein</fullName>
    </recommendedName>
</protein>
<accession>A0ABD5WS82</accession>
<dbReference type="Proteomes" id="UP001596388">
    <property type="component" value="Unassembled WGS sequence"/>
</dbReference>
<dbReference type="GeneID" id="79269788"/>
<comment type="caution">
    <text evidence="2">The sequence shown here is derived from an EMBL/GenBank/DDBJ whole genome shotgun (WGS) entry which is preliminary data.</text>
</comment>
<dbReference type="AlphaFoldDB" id="A0ABD5WS82"/>
<dbReference type="EMBL" id="JBHTAG010000002">
    <property type="protein sequence ID" value="MFC7096325.1"/>
    <property type="molecule type" value="Genomic_DNA"/>
</dbReference>
<evidence type="ECO:0000313" key="2">
    <source>
        <dbReference type="EMBL" id="MFC7096325.1"/>
    </source>
</evidence>
<proteinExistence type="predicted"/>
<evidence type="ECO:0000313" key="3">
    <source>
        <dbReference type="Proteomes" id="UP001596388"/>
    </source>
</evidence>
<name>A0ABD5WS82_9EURY</name>
<dbReference type="InterPro" id="IPR020481">
    <property type="entry name" value="Intracell_prot_inh_BsuPI"/>
</dbReference>
<evidence type="ECO:0000259" key="1">
    <source>
        <dbReference type="Pfam" id="PF12690"/>
    </source>
</evidence>
<sequence>MADALTATLTVAPTDVGLELTLTVENAGSAAVDLSFSDGQRAEFVAVDADGAEVWRWSEGRAFAMMLGSETLAPGESVAYDGTWASTPAGEYEVTGSLAATDADASASMSVVVPDE</sequence>
<reference evidence="2 3" key="1">
    <citation type="journal article" date="2019" name="Int. J. Syst. Evol. Microbiol.">
        <title>The Global Catalogue of Microorganisms (GCM) 10K type strain sequencing project: providing services to taxonomists for standard genome sequencing and annotation.</title>
        <authorList>
            <consortium name="The Broad Institute Genomics Platform"/>
            <consortium name="The Broad Institute Genome Sequencing Center for Infectious Disease"/>
            <person name="Wu L."/>
            <person name="Ma J."/>
        </authorList>
    </citation>
    <scope>NUCLEOTIDE SEQUENCE [LARGE SCALE GENOMIC DNA]</scope>
    <source>
        <strain evidence="2 3">DT55</strain>
    </source>
</reference>
<dbReference type="InterPro" id="IPR038144">
    <property type="entry name" value="IPI"/>
</dbReference>
<gene>
    <name evidence="2" type="ORF">ACFQKD_03325</name>
</gene>
<keyword evidence="3" id="KW-1185">Reference proteome</keyword>